<feature type="region of interest" description="Disordered" evidence="2">
    <location>
        <begin position="2801"/>
        <end position="2835"/>
    </location>
</feature>
<feature type="compositionally biased region" description="Basic and acidic residues" evidence="2">
    <location>
        <begin position="3925"/>
        <end position="3946"/>
    </location>
</feature>
<feature type="compositionally biased region" description="Basic and acidic residues" evidence="2">
    <location>
        <begin position="1101"/>
        <end position="1112"/>
    </location>
</feature>
<feature type="compositionally biased region" description="Basic and acidic residues" evidence="2">
    <location>
        <begin position="635"/>
        <end position="654"/>
    </location>
</feature>
<feature type="compositionally biased region" description="Low complexity" evidence="2">
    <location>
        <begin position="4886"/>
        <end position="4900"/>
    </location>
</feature>
<feature type="compositionally biased region" description="Polar residues" evidence="2">
    <location>
        <begin position="3529"/>
        <end position="3539"/>
    </location>
</feature>
<feature type="compositionally biased region" description="Basic and acidic residues" evidence="2">
    <location>
        <begin position="1014"/>
        <end position="1024"/>
    </location>
</feature>
<feature type="compositionally biased region" description="Basic and acidic residues" evidence="2">
    <location>
        <begin position="3025"/>
        <end position="3041"/>
    </location>
</feature>
<feature type="region of interest" description="Disordered" evidence="2">
    <location>
        <begin position="1449"/>
        <end position="1667"/>
    </location>
</feature>
<feature type="compositionally biased region" description="Basic and acidic residues" evidence="2">
    <location>
        <begin position="2366"/>
        <end position="2375"/>
    </location>
</feature>
<feature type="compositionally biased region" description="Basic and acidic residues" evidence="2">
    <location>
        <begin position="1552"/>
        <end position="1571"/>
    </location>
</feature>
<feature type="compositionally biased region" description="Basic and acidic residues" evidence="2">
    <location>
        <begin position="2895"/>
        <end position="2916"/>
    </location>
</feature>
<feature type="compositionally biased region" description="Basic and acidic residues" evidence="2">
    <location>
        <begin position="2010"/>
        <end position="2025"/>
    </location>
</feature>
<feature type="compositionally biased region" description="Acidic residues" evidence="2">
    <location>
        <begin position="738"/>
        <end position="752"/>
    </location>
</feature>
<feature type="region of interest" description="Disordered" evidence="2">
    <location>
        <begin position="3508"/>
        <end position="3541"/>
    </location>
</feature>
<feature type="region of interest" description="Disordered" evidence="2">
    <location>
        <begin position="734"/>
        <end position="757"/>
    </location>
</feature>
<feature type="region of interest" description="Disordered" evidence="2">
    <location>
        <begin position="1949"/>
        <end position="1975"/>
    </location>
</feature>
<feature type="compositionally biased region" description="Basic and acidic residues" evidence="2">
    <location>
        <begin position="3426"/>
        <end position="3439"/>
    </location>
</feature>
<feature type="region of interest" description="Disordered" evidence="2">
    <location>
        <begin position="4212"/>
        <end position="4233"/>
    </location>
</feature>
<feature type="region of interest" description="Disordered" evidence="2">
    <location>
        <begin position="3702"/>
        <end position="3724"/>
    </location>
</feature>
<feature type="compositionally biased region" description="Polar residues" evidence="2">
    <location>
        <begin position="4808"/>
        <end position="4818"/>
    </location>
</feature>
<reference evidence="3" key="1">
    <citation type="submission" date="2021-02" db="EMBL/GenBank/DDBJ databases">
        <authorList>
            <person name="Nowell W R."/>
        </authorList>
    </citation>
    <scope>NUCLEOTIDE SEQUENCE</scope>
</reference>
<feature type="coiled-coil region" evidence="1">
    <location>
        <begin position="3120"/>
        <end position="3182"/>
    </location>
</feature>
<feature type="compositionally biased region" description="Basic and acidic residues" evidence="2">
    <location>
        <begin position="926"/>
        <end position="936"/>
    </location>
</feature>
<feature type="compositionally biased region" description="Basic and acidic residues" evidence="2">
    <location>
        <begin position="37"/>
        <end position="51"/>
    </location>
</feature>
<feature type="region of interest" description="Disordered" evidence="2">
    <location>
        <begin position="4079"/>
        <end position="4172"/>
    </location>
</feature>
<feature type="region of interest" description="Disordered" evidence="2">
    <location>
        <begin position="620"/>
        <end position="687"/>
    </location>
</feature>
<feature type="compositionally biased region" description="Basic and acidic residues" evidence="2">
    <location>
        <begin position="2814"/>
        <end position="2823"/>
    </location>
</feature>
<feature type="compositionally biased region" description="Acidic residues" evidence="2">
    <location>
        <begin position="174"/>
        <end position="188"/>
    </location>
</feature>
<protein>
    <submittedName>
        <fullName evidence="3">Uncharacterized protein</fullName>
    </submittedName>
</protein>
<feature type="compositionally biased region" description="Basic and acidic residues" evidence="2">
    <location>
        <begin position="2274"/>
        <end position="2283"/>
    </location>
</feature>
<dbReference type="EMBL" id="CAJNXB010002442">
    <property type="protein sequence ID" value="CAF3251488.1"/>
    <property type="molecule type" value="Genomic_DNA"/>
</dbReference>
<feature type="compositionally biased region" description="Basic and acidic residues" evidence="2">
    <location>
        <begin position="2332"/>
        <end position="2352"/>
    </location>
</feature>
<feature type="compositionally biased region" description="Basic and acidic residues" evidence="2">
    <location>
        <begin position="883"/>
        <end position="898"/>
    </location>
</feature>
<feature type="compositionally biased region" description="Polar residues" evidence="2">
    <location>
        <begin position="2376"/>
        <end position="2389"/>
    </location>
</feature>
<feature type="compositionally biased region" description="Basic and acidic residues" evidence="2">
    <location>
        <begin position="3396"/>
        <end position="3418"/>
    </location>
</feature>
<feature type="compositionally biased region" description="Low complexity" evidence="2">
    <location>
        <begin position="3710"/>
        <end position="3719"/>
    </location>
</feature>
<feature type="compositionally biased region" description="Polar residues" evidence="2">
    <location>
        <begin position="4827"/>
        <end position="4845"/>
    </location>
</feature>
<feature type="compositionally biased region" description="Basic and acidic residues" evidence="2">
    <location>
        <begin position="1700"/>
        <end position="1738"/>
    </location>
</feature>
<feature type="region of interest" description="Disordered" evidence="2">
    <location>
        <begin position="1860"/>
        <end position="1906"/>
    </location>
</feature>
<dbReference type="Proteomes" id="UP000663825">
    <property type="component" value="Unassembled WGS sequence"/>
</dbReference>
<feature type="region of interest" description="Disordered" evidence="2">
    <location>
        <begin position="791"/>
        <end position="1124"/>
    </location>
</feature>
<feature type="region of interest" description="Disordered" evidence="2">
    <location>
        <begin position="2884"/>
        <end position="2919"/>
    </location>
</feature>
<feature type="region of interest" description="Disordered" evidence="2">
    <location>
        <begin position="1683"/>
        <end position="1738"/>
    </location>
</feature>
<feature type="region of interest" description="Disordered" evidence="2">
    <location>
        <begin position="169"/>
        <end position="191"/>
    </location>
</feature>
<feature type="region of interest" description="Disordered" evidence="2">
    <location>
        <begin position="2440"/>
        <end position="2467"/>
    </location>
</feature>
<feature type="compositionally biased region" description="Polar residues" evidence="2">
    <location>
        <begin position="655"/>
        <end position="665"/>
    </location>
</feature>
<feature type="compositionally biased region" description="Acidic residues" evidence="2">
    <location>
        <begin position="2444"/>
        <end position="2454"/>
    </location>
</feature>
<evidence type="ECO:0000313" key="4">
    <source>
        <dbReference type="Proteomes" id="UP000663825"/>
    </source>
</evidence>
<feature type="region of interest" description="Disordered" evidence="2">
    <location>
        <begin position="1221"/>
        <end position="1251"/>
    </location>
</feature>
<feature type="region of interest" description="Disordered" evidence="2">
    <location>
        <begin position="3014"/>
        <end position="3041"/>
    </location>
</feature>
<feature type="compositionally biased region" description="Basic and acidic residues" evidence="2">
    <location>
        <begin position="1032"/>
        <end position="1041"/>
    </location>
</feature>
<feature type="compositionally biased region" description="Polar residues" evidence="2">
    <location>
        <begin position="4080"/>
        <end position="4101"/>
    </location>
</feature>
<feature type="compositionally biased region" description="Acidic residues" evidence="2">
    <location>
        <begin position="2075"/>
        <end position="2084"/>
    </location>
</feature>
<dbReference type="OrthoDB" id="10067950at2759"/>
<gene>
    <name evidence="3" type="ORF">TIS948_LOCUS15239</name>
</gene>
<feature type="region of interest" description="Disordered" evidence="2">
    <location>
        <begin position="232"/>
        <end position="430"/>
    </location>
</feature>
<feature type="compositionally biased region" description="Low complexity" evidence="2">
    <location>
        <begin position="3461"/>
        <end position="3480"/>
    </location>
</feature>
<feature type="compositionally biased region" description="Polar residues" evidence="2">
    <location>
        <begin position="1361"/>
        <end position="1373"/>
    </location>
</feature>
<feature type="compositionally biased region" description="Basic and acidic residues" evidence="2">
    <location>
        <begin position="1491"/>
        <end position="1500"/>
    </location>
</feature>
<evidence type="ECO:0000256" key="1">
    <source>
        <dbReference type="SAM" id="Coils"/>
    </source>
</evidence>
<feature type="compositionally biased region" description="Basic and acidic residues" evidence="2">
    <location>
        <begin position="2127"/>
        <end position="2137"/>
    </location>
</feature>
<keyword evidence="1" id="KW-0175">Coiled coil</keyword>
<evidence type="ECO:0000313" key="3">
    <source>
        <dbReference type="EMBL" id="CAF3251488.1"/>
    </source>
</evidence>
<feature type="compositionally biased region" description="Acidic residues" evidence="2">
    <location>
        <begin position="3947"/>
        <end position="3960"/>
    </location>
</feature>
<feature type="compositionally biased region" description="Basic and acidic residues" evidence="2">
    <location>
        <begin position="3980"/>
        <end position="3998"/>
    </location>
</feature>
<feature type="compositionally biased region" description="Polar residues" evidence="2">
    <location>
        <begin position="2731"/>
        <end position="2740"/>
    </location>
</feature>
<name>A0A817REA1_9BILA</name>
<feature type="compositionally biased region" description="Polar residues" evidence="2">
    <location>
        <begin position="3968"/>
        <end position="3978"/>
    </location>
</feature>
<feature type="compositionally biased region" description="Acidic residues" evidence="2">
    <location>
        <begin position="108"/>
        <end position="117"/>
    </location>
</feature>
<feature type="compositionally biased region" description="Polar residues" evidence="2">
    <location>
        <begin position="1052"/>
        <end position="1064"/>
    </location>
</feature>
<feature type="compositionally biased region" description="Basic and acidic residues" evidence="2">
    <location>
        <begin position="538"/>
        <end position="565"/>
    </location>
</feature>
<proteinExistence type="predicted"/>
<feature type="compositionally biased region" description="Basic and acidic residues" evidence="2">
    <location>
        <begin position="98"/>
        <end position="107"/>
    </location>
</feature>
<feature type="compositionally biased region" description="Polar residues" evidence="2">
    <location>
        <begin position="497"/>
        <end position="512"/>
    </location>
</feature>
<feature type="region of interest" description="Disordered" evidence="2">
    <location>
        <begin position="2115"/>
        <end position="2400"/>
    </location>
</feature>
<comment type="caution">
    <text evidence="3">The sequence shown here is derived from an EMBL/GenBank/DDBJ whole genome shotgun (WGS) entry which is preliminary data.</text>
</comment>
<feature type="compositionally biased region" description="Acidic residues" evidence="2">
    <location>
        <begin position="1467"/>
        <end position="1479"/>
    </location>
</feature>
<feature type="compositionally biased region" description="Polar residues" evidence="2">
    <location>
        <begin position="1599"/>
        <end position="1613"/>
    </location>
</feature>
<feature type="compositionally biased region" description="Basic and acidic residues" evidence="2">
    <location>
        <begin position="2583"/>
        <end position="2593"/>
    </location>
</feature>
<feature type="compositionally biased region" description="Basic and acidic residues" evidence="2">
    <location>
        <begin position="1374"/>
        <end position="1383"/>
    </location>
</feature>
<feature type="compositionally biased region" description="Low complexity" evidence="2">
    <location>
        <begin position="3999"/>
        <end position="4015"/>
    </location>
</feature>
<feature type="compositionally biased region" description="Basic and acidic residues" evidence="2">
    <location>
        <begin position="14"/>
        <end position="25"/>
    </location>
</feature>
<feature type="compositionally biased region" description="Polar residues" evidence="2">
    <location>
        <begin position="1636"/>
        <end position="1658"/>
    </location>
</feature>
<feature type="region of interest" description="Disordered" evidence="2">
    <location>
        <begin position="449"/>
        <end position="594"/>
    </location>
</feature>
<feature type="compositionally biased region" description="Low complexity" evidence="2">
    <location>
        <begin position="4766"/>
        <end position="4794"/>
    </location>
</feature>
<feature type="region of interest" description="Disordered" evidence="2">
    <location>
        <begin position="2004"/>
        <end position="2092"/>
    </location>
</feature>
<feature type="compositionally biased region" description="Polar residues" evidence="2">
    <location>
        <begin position="408"/>
        <end position="417"/>
    </location>
</feature>
<evidence type="ECO:0000256" key="2">
    <source>
        <dbReference type="SAM" id="MobiDB-lite"/>
    </source>
</evidence>
<feature type="region of interest" description="Disordered" evidence="2">
    <location>
        <begin position="1136"/>
        <end position="1184"/>
    </location>
</feature>
<feature type="compositionally biased region" description="Basic and acidic residues" evidence="2">
    <location>
        <begin position="2144"/>
        <end position="2159"/>
    </location>
</feature>
<feature type="compositionally biased region" description="Basic and acidic residues" evidence="2">
    <location>
        <begin position="1870"/>
        <end position="1890"/>
    </location>
</feature>
<feature type="compositionally biased region" description="Polar residues" evidence="2">
    <location>
        <begin position="118"/>
        <end position="130"/>
    </location>
</feature>
<feature type="region of interest" description="Disordered" evidence="2">
    <location>
        <begin position="1343"/>
        <end position="1387"/>
    </location>
</feature>
<feature type="region of interest" description="Disordered" evidence="2">
    <location>
        <begin position="1290"/>
        <end position="1324"/>
    </location>
</feature>
<feature type="compositionally biased region" description="Polar residues" evidence="2">
    <location>
        <begin position="2640"/>
        <end position="2650"/>
    </location>
</feature>
<feature type="region of interest" description="Disordered" evidence="2">
    <location>
        <begin position="1"/>
        <end position="151"/>
    </location>
</feature>
<feature type="compositionally biased region" description="Acidic residues" evidence="2">
    <location>
        <begin position="2884"/>
        <end position="2894"/>
    </location>
</feature>
<feature type="compositionally biased region" description="Basic and acidic residues" evidence="2">
    <location>
        <begin position="1417"/>
        <end position="1429"/>
    </location>
</feature>
<feature type="region of interest" description="Disordered" evidence="2">
    <location>
        <begin position="3207"/>
        <end position="3234"/>
    </location>
</feature>
<feature type="compositionally biased region" description="Basic and acidic residues" evidence="2">
    <location>
        <begin position="2615"/>
        <end position="2624"/>
    </location>
</feature>
<feature type="compositionally biased region" description="Basic and acidic residues" evidence="2">
    <location>
        <begin position="296"/>
        <end position="307"/>
    </location>
</feature>
<feature type="region of interest" description="Disordered" evidence="2">
    <location>
        <begin position="1409"/>
        <end position="1429"/>
    </location>
</feature>
<feature type="region of interest" description="Disordered" evidence="2">
    <location>
        <begin position="3923"/>
        <end position="4048"/>
    </location>
</feature>
<feature type="compositionally biased region" description="Polar residues" evidence="2">
    <location>
        <begin position="961"/>
        <end position="970"/>
    </location>
</feature>
<feature type="compositionally biased region" description="Basic and acidic residues" evidence="2">
    <location>
        <begin position="461"/>
        <end position="472"/>
    </location>
</feature>
<feature type="compositionally biased region" description="Basic and acidic residues" evidence="2">
    <location>
        <begin position="256"/>
        <end position="269"/>
    </location>
</feature>
<feature type="compositionally biased region" description="Basic and acidic residues" evidence="2">
    <location>
        <begin position="2200"/>
        <end position="2252"/>
    </location>
</feature>
<feature type="compositionally biased region" description="Basic and acidic residues" evidence="2">
    <location>
        <begin position="2036"/>
        <end position="2063"/>
    </location>
</feature>
<feature type="compositionally biased region" description="Polar residues" evidence="2">
    <location>
        <begin position="1449"/>
        <end position="1463"/>
    </location>
</feature>
<sequence length="4919" mass="560939">MLQTPSGTEIQLELPHESDHEKDEQYNPESTLSSDAIKIEHTETVEHDRYEPVLVSQQQQHVGSHVIESHYTRDDEEGPGETHILDEEIQQKLTATEIHLESPHDSDHEEDEEEEPYQSEQKLNSDQITIESPHFTEQDQHELSSSFDAASIPSHEVIEQVAIESAVAWKRESDEEEYEERYESDQDAPEYRTTAEVIKTEFTTQDEEEHFDASVPAQQKFLESTLMETTSAGAQDDYYDSRQASAADTSIIERSPTAEEYSHQSSAEKEETDELQAPHEFEILQKSSGMESLLESPHESNHEKDDQNNPESTLSSDAIKIEHTETVERDRYEPMLVSQQQQHVGSPVIESHHTRDDEEGPGETHILDEEIQQKLTATEIHLESPHESDHEMNLEEEPYQSEEKLISDQITLESPQSTEHDPHELSPSFEIGSIPTHQVTEQVVAELSATSELEKDEAEYEERYESDHDAPKYRTTAEVIKTEFTAQDDEEHFDGSVTPQQKFMESPLVETTPTDEQDDYYDSREASAAESSIVERSPTAEEYSHESAVEKKETEELQATHEFEILQKSSGTEIQLESPHESDHEDEDQYNPESTVISDVINIEHTETVEQDPYEPMLVSQQQEHVGSPVVESPYTREDEERAGETHIVDEEIQQKLTATEIQLQSPHESDHEKDEEEEPYQSEQKLISDQITIESPHFTEQDQHELSSSFDAASIPSHEVIEQVAVESAVAWKRESNEEEYEESYESDQDAPEYRTTAEVIKTEFTTQDEEEHFDASVTPQQTFVVSPLVETTLADEQDDYYDSREASAADRSIVERSATAEGYSHQSSVEKEETDELQVAHEYEILQKSSATEIQLESPHGSDHEDEDQYNPESTVSPDAIKTEHSETVEHDRHEPMLVSQHQQHVASPVIERRNVPEDEEQEGETHIVVEEIQQKLTATEIQLESPRESDHEEEDQYNPESTLSSDTIKIEHTETVEQDPYEPMLVSQQQQHVGSHVIESPYTPEDEEEPGETHVADEEIQQKLAATEIHLESPHESDQEMDLEEEPYQSEQKLSSDQITLESPHITKEDEDELSSNFEADVIPSHEVIEQVAIESAVPREPESDKVEYAENYESDQEVQEYRTTAVVTKTEVTTQDDEEHFEASATPQQKFLESPLVETTSADAQDDYYDSRDASAADTSIVEHSATAEGYSYQSSVEKEATDGLQVAHEFEILKKSSGSELQLESEHESDREEYEEQDQVKRTHCPDEAFVGTPEVVEHEKSLFEQLYSDGQVYIEPRDAIDVEESEEDNYQKRHERFNSQMTEVESLQSSELEDQEDVHQRLTHDFPHLITPCIETGETNLNEQDEAQMERGKNSAKTSPSLTQVTECTEKVQDKKQPSNLELVVDENPETIITSEKYFIQSSSISEQQEEQCHPESKLGSDAIKTEHTATVEHDRHEPMLVFQSQQHIGSPVSESQYRGEDEEESGETYIGDEEIHQKLTATEIHLESSHESDHEEEDQYNPESTVSSDVINIEHTETVEQDPYEPMLVSQHQQHVGSPVVESPYTREDEERAGETHIVDEEIQQKLTATEIQLESPHESDHEKDEEEEPYQSEQKLSSDPITIESSHIMEQDQHELSSSFEADVIPSHQITEQRLNTEQVVVESSATSAPEQDEDQYDSEGKIYAVPHLIESLVTNQEEKEQVEEEPLVLESHAEEKYEIERSSDGQHIHIESPHESEHEEEKQQQLSSELERVTEIEQDQYVPTLSLEQVLIDYREATLSDNETEKAIHEVEEVLSTESFTPLSLQQSEQHQGVDYYQEKFETVQHEPESMTSSPQIKLEYAEEYDNQEQLELQQETDEIPMSEEYEINRKSSDAEIQLESPHESDHVEKVEQHSPVHEHTTTQFLAESTEEVDQDEYKPTLSIEHILHQYKQVMESETRGLKEIDDMKRMLESVHPLTISSQFIDEKQNSEEEEEEEESKTSTDMIKVEADEDIEQERDEPVFALQQQFIQSSELDASCTDERKDHYDSKEKLANDEIIIESSASAKEETTDYHQEPLESEKAAAEIEPKSTDENIYSESPDASDREELEELDELDQKLNMDEVEQLMEDEKYKQISSFEQVPASFQQEIEIDEQESERKSSSEKVTVESSYGIEHEEQPKEQVEDQYREQYAPESELLSSMVPIETVEPVEKQSHTPLSTDINIIESSHILDEERRSDDQESLKSEEATGDVYKKDAVDIERKSVDDEDIRVESPRESNHEDENEQYPSEPKRSSDEVNIEPAEAHLYESSRTDVYVPESTTELDNEFEIERRLSSDKGSIGSGDHLAESQKSQIEFEPEESLRSEIQDNELTRSSKQHEEDILETTRSSPSYSEKSEEEHVHGQQENAIISETTDLSPKNEEKSISYESQLSTEKITAELLSAGDIVEHKPEIEFVEKPNTVKFIVASTPSSEEEEEEEEREGFDYEQKVQTEPFQVADQEGDRNFIKTIEMLHTFRQEEDENQFTIDLSHETQPEQNFDADEILIESSDETEHQQVINQLVLESDQAIQSDESEPSEAAQQVPIASHRKIPTVEVEHDRDEYFTSGPISKEFDQKIKEELPELEDEYGLERKSSTDQISLESPREIEHTEEVLQTTHLSDDEEKQKSPITDITTEISEQVIPEQHKLSSLFEQEQSASHEPLERKSSTEQPILESPKLSEHYYNYEVESSHLTQQEEEKDLLENSQTIEPDNIRYEQPLSSGNVDITFPQQFRDDSYKLQSQHEFALNSTLEQPIEKTSQELEYPYEDFQRFEQEINDDNFINLQSASFQQEAEDDDDDIERTPLKRPQEWKQSSFQRDEIYGNKYRPNQYSIKTCDDESQLPSDFKEVESPIISHIQHADIISRTITSYPDDEELEEERDDDFRPTHLDISMPDKDDNEKNVEPTSTIEDQSYENVLIGTSNDIVNQILKEAVRETSEQDFNYSLYQTAKNIVHDVIDSIQKKYDDEIVSSNIEEATSADVSISDLTDWSALVKTSIDTPKQENFSDNDEEKQVKNEHDLSDNEEYQEKFHPETRDLPYLMVSDVVTSKSTQELGDLVQELQTLEQQINENIDIHHSSSSSSSSVSENDEIHHYDLNIAQISTTKASASVNELTDLVSELKNVEEQLEDKLDSELEEPNIVPVSSTSMNELGNLIHELNDVTEDLNERFKHEEVLQLEDIDTLSNDIVQYRHDSQTNPTDSYTRHSERRPSSPPGSPLIKEDFLHVTCSSMNDVDQVQEQLRSEHEENKILQDMINLVIQQAHHSVQSEPIDIPHPTQRIGSTLMVDQRRAPYVQSSATSISDELDFSHDDSTTDKTSELAAQLDYLRRMSRYENLPDDHHHAEIKPHENSRTIHEDATIQITSCDDQNDIVSPNYLSIVHEEQPFSDEHEEDRNEDKDEDKEKQKKSKGKCSTDDDKPLFKHDDSDDDDDNHDHKDNKPVIPLNISETTQHESSQQSTSTESNKQQTEEYQHQQQQMEMSRDSISELMIMSQDSLKQRSTDSLESEQELKYLQSEDNTPLTPSNETDDYIINQHTNEPTPSHMLMKYEEDDTSDFDLTTKQYPLISNEIETGQLPVIHARRTASENSLLSTSSSSAHMYDSHSLSASCLADKDDLTPSNDYIDYHQNILYDDSQKHQQIYRDTTTTTDDNDFEFSNSNPSSSTAGIGFLGRVKALVSKPVEIVQEAMENRRRQRSTSSLNSNTDLNDKPIVDDEQKLFSSSPSTLPAQQHFHSAYDLNDEEKLKLVRSPELYNMDNVNDNNRKILVTNLQLQNRTQSESALIIDDSKRHSIGTASNEASEEFLPTISKDNSLEFIQQHQPRHSTPFDDVVEKESSSEHSESYNIPACAFSDTFEPTSSCQRPLALMVPGQQPPPPPLLTHDEQMTEEEFDTLATDFVCQILSDALTQMTGDHDDSCESDKDAKLTDNHTSSDDDDADEVIEEDEEENKRNPIPTDTSSFSVNDRYSADESSNTREHSGDEENSARSSTTATPTKTSAITSIHSESFDFEPTSTPVMKTSPSSIRHGSQSDTGTFFSIVSPSSGDYLDVRSSNSANEDDKLHRHYQTQSNSSQYLTATDETPNVISSDDNDYVNERGTVNYGYNDSSSDEKYSSKSRPENFTITKEKIPEERYSGEGEESSGGNQNAVQQKRKRSSEQRSLLLNDLTLNISEPTATTNTAGKSVSFKLDLNENFVRSPRLSTSSATAMPRQESLDSPLNDSNDKSIIKILQEEILRSNLETIKSDLEINNDQYDSQIHPTASTPTTIQPTKVILSSSEYDAGSESDRDSTLVDSIKSTIQEELNEIYQTKESFIDRIKLKFARSLDRLVEKALAGDENMNKSDIISPFTDQSLDRSLPLNTQQATMTHAHSEQLLQACPDELDYGTLQRFSSDSCIIIHVPEQYTPSSTLFFDQLKNDQTERKSSSNQQASAFSYYTKQDHPQPSSSPIEMINSTNELIDNISPINRYTPRSLDDSSIEFGERDMTEMSDEFVLVKNLSPSANTKDIKNETPSNTSSSSSDKHESPDLIDILQHQCDYPPLDTGFDLRSGTTLETVYESPELRHDEIKSAISTLSLTASETNRPYSADHNSSQTPNTDDSLMEFERIEMELLKNGSTTNIVEIVREIRSSVDLLSQQHDDNDKVESFIDKHFSSINNDVKNVLDDIIDAASDLTHSISSQSDATTVIYRSQRQSFDDDYVEITHEDIKNQQRNIFLSEEDIRLNQTESSSQDKRRLSAPNNDHVSRRLKTPSSSSSSSSSFSSTSRSVIYSQQHSHPSYQQPRLLQAETDLASFKQQQQTQSATDLPFLPPFVNTNPAKRPKQSSSVSSTPALFHADLPSGHSKKKTQSHPGSLGGTLLPPRSSLIKEEILSSPIPSVSPHSSSSSHHSDDCFCAEPATTTSHQH</sequence>
<feature type="compositionally biased region" description="Basic and acidic residues" evidence="2">
    <location>
        <begin position="803"/>
        <end position="816"/>
    </location>
</feature>
<feature type="compositionally biased region" description="Polar residues" evidence="2">
    <location>
        <begin position="1508"/>
        <end position="1517"/>
    </location>
</feature>
<feature type="compositionally biased region" description="Polar residues" evidence="2">
    <location>
        <begin position="4025"/>
        <end position="4048"/>
    </location>
</feature>
<feature type="compositionally biased region" description="Low complexity" evidence="2">
    <location>
        <begin position="53"/>
        <end position="66"/>
    </location>
</feature>
<feature type="region of interest" description="Disordered" evidence="2">
    <location>
        <begin position="4516"/>
        <end position="4539"/>
    </location>
</feature>
<feature type="region of interest" description="Disordered" evidence="2">
    <location>
        <begin position="2537"/>
        <end position="2740"/>
    </location>
</feature>
<feature type="compositionally biased region" description="Polar residues" evidence="2">
    <location>
        <begin position="2186"/>
        <end position="2197"/>
    </location>
</feature>
<accession>A0A817REA1</accession>
<feature type="region of interest" description="Disordered" evidence="2">
    <location>
        <begin position="4733"/>
        <end position="4794"/>
    </location>
</feature>
<feature type="region of interest" description="Disordered" evidence="2">
    <location>
        <begin position="3396"/>
        <end position="3495"/>
    </location>
</feature>
<organism evidence="3 4">
    <name type="scientific">Rotaria socialis</name>
    <dbReference type="NCBI Taxonomy" id="392032"/>
    <lineage>
        <taxon>Eukaryota</taxon>
        <taxon>Metazoa</taxon>
        <taxon>Spiralia</taxon>
        <taxon>Gnathifera</taxon>
        <taxon>Rotifera</taxon>
        <taxon>Eurotatoria</taxon>
        <taxon>Bdelloidea</taxon>
        <taxon>Philodinida</taxon>
        <taxon>Philodinidae</taxon>
        <taxon>Rotaria</taxon>
    </lineage>
</organism>
<feature type="compositionally biased region" description="Low complexity" evidence="2">
    <location>
        <begin position="4524"/>
        <end position="4533"/>
    </location>
</feature>
<feature type="compositionally biased region" description="Basic and acidic residues" evidence="2">
    <location>
        <begin position="319"/>
        <end position="333"/>
    </location>
</feature>
<feature type="region of interest" description="Disordered" evidence="2">
    <location>
        <begin position="4807"/>
        <end position="4919"/>
    </location>
</feature>
<feature type="compositionally biased region" description="Basic and acidic residues" evidence="2">
    <location>
        <begin position="380"/>
        <end position="393"/>
    </location>
</feature>
<feature type="compositionally biased region" description="Acidic residues" evidence="2">
    <location>
        <begin position="1042"/>
        <end position="1051"/>
    </location>
</feature>
<feature type="compositionally biased region" description="Basic and acidic residues" evidence="2">
    <location>
        <begin position="4122"/>
        <end position="4149"/>
    </location>
</feature>